<dbReference type="SUPFAM" id="SSF161098">
    <property type="entry name" value="MetI-like"/>
    <property type="match status" value="1"/>
</dbReference>
<feature type="transmembrane region" description="Helical" evidence="9">
    <location>
        <begin position="50"/>
        <end position="73"/>
    </location>
</feature>
<dbReference type="PANTHER" id="PTHR30614:SF37">
    <property type="entry name" value="AMINO-ACID ABC TRANSPORTER PERMEASE PROTEIN YHDX-RELATED"/>
    <property type="match status" value="1"/>
</dbReference>
<feature type="transmembrane region" description="Helical" evidence="9">
    <location>
        <begin position="79"/>
        <end position="99"/>
    </location>
</feature>
<accession>A0A6N7VTW7</accession>
<evidence type="ECO:0000256" key="8">
    <source>
        <dbReference type="ARBA" id="ARBA00023136"/>
    </source>
</evidence>
<organism evidence="11 12">
    <name type="scientific">Scrofimicrobium canadense</name>
    <dbReference type="NCBI Taxonomy" id="2652290"/>
    <lineage>
        <taxon>Bacteria</taxon>
        <taxon>Bacillati</taxon>
        <taxon>Actinomycetota</taxon>
        <taxon>Actinomycetes</taxon>
        <taxon>Actinomycetales</taxon>
        <taxon>Actinomycetaceae</taxon>
        <taxon>Scrofimicrobium</taxon>
    </lineage>
</organism>
<dbReference type="InterPro" id="IPR000515">
    <property type="entry name" value="MetI-like"/>
</dbReference>
<evidence type="ECO:0000256" key="7">
    <source>
        <dbReference type="ARBA" id="ARBA00022989"/>
    </source>
</evidence>
<dbReference type="NCBIfam" id="TIGR01726">
    <property type="entry name" value="HEQRo_perm_3TM"/>
    <property type="match status" value="1"/>
</dbReference>
<dbReference type="Proteomes" id="UP000470875">
    <property type="component" value="Unassembled WGS sequence"/>
</dbReference>
<evidence type="ECO:0000313" key="11">
    <source>
        <dbReference type="EMBL" id="MSS85214.1"/>
    </source>
</evidence>
<evidence type="ECO:0000256" key="2">
    <source>
        <dbReference type="ARBA" id="ARBA00010072"/>
    </source>
</evidence>
<evidence type="ECO:0000256" key="9">
    <source>
        <dbReference type="RuleBase" id="RU363032"/>
    </source>
</evidence>
<feature type="domain" description="ABC transmembrane type-1" evidence="10">
    <location>
        <begin position="14"/>
        <end position="202"/>
    </location>
</feature>
<evidence type="ECO:0000256" key="4">
    <source>
        <dbReference type="ARBA" id="ARBA00022475"/>
    </source>
</evidence>
<evidence type="ECO:0000256" key="6">
    <source>
        <dbReference type="ARBA" id="ARBA00022970"/>
    </source>
</evidence>
<dbReference type="EMBL" id="VULO01000013">
    <property type="protein sequence ID" value="MSS85214.1"/>
    <property type="molecule type" value="Genomic_DNA"/>
</dbReference>
<sequence>MSLWEYRDQFLSGLGVTVELTAFAFLGAVLIGTFMATCRISPIAPLRVVGLVYVEIFRNVPLMSLIIVVVYALPEIGIVWSYKTCVIVAMLLVGGSFLCEAIRSGVAGVPAGQIEAARSLGMTFYGVMSNVVLPQAFRSMVQPMVTVFIGILLSSSLAGVVGVNDLTATVSYINNREAKGLLTFMVAAVVYLILSLLAGLVGDRLERRLRVLR</sequence>
<comment type="caution">
    <text evidence="11">The sequence shown here is derived from an EMBL/GenBank/DDBJ whole genome shotgun (WGS) entry which is preliminary data.</text>
</comment>
<feature type="transmembrane region" description="Helical" evidence="9">
    <location>
        <begin position="181"/>
        <end position="201"/>
    </location>
</feature>
<gene>
    <name evidence="11" type="ORF">FYJ24_10705</name>
</gene>
<feature type="transmembrane region" description="Helical" evidence="9">
    <location>
        <begin position="20"/>
        <end position="38"/>
    </location>
</feature>
<name>A0A6N7VTW7_9ACTO</name>
<dbReference type="RefSeq" id="WP_154546268.1">
    <property type="nucleotide sequence ID" value="NZ_VULO01000013.1"/>
</dbReference>
<comment type="subcellular location">
    <subcellularLocation>
        <location evidence="1 9">Cell membrane</location>
        <topology evidence="1 9">Multi-pass membrane protein</topology>
    </subcellularLocation>
</comment>
<keyword evidence="8 9" id="KW-0472">Membrane</keyword>
<dbReference type="Gene3D" id="1.10.3720.10">
    <property type="entry name" value="MetI-like"/>
    <property type="match status" value="1"/>
</dbReference>
<evidence type="ECO:0000256" key="5">
    <source>
        <dbReference type="ARBA" id="ARBA00022692"/>
    </source>
</evidence>
<dbReference type="InterPro" id="IPR043429">
    <property type="entry name" value="ArtM/GltK/GlnP/TcyL/YhdX-like"/>
</dbReference>
<comment type="similarity">
    <text evidence="2">Belongs to the binding-protein-dependent transport system permease family. HisMQ subfamily.</text>
</comment>
<feature type="transmembrane region" description="Helical" evidence="9">
    <location>
        <begin position="144"/>
        <end position="161"/>
    </location>
</feature>
<evidence type="ECO:0000313" key="12">
    <source>
        <dbReference type="Proteomes" id="UP000470875"/>
    </source>
</evidence>
<proteinExistence type="inferred from homology"/>
<reference evidence="11 12" key="1">
    <citation type="submission" date="2019-08" db="EMBL/GenBank/DDBJ databases">
        <title>In-depth cultivation of the pig gut microbiome towards novel bacterial diversity and tailored functional studies.</title>
        <authorList>
            <person name="Wylensek D."/>
            <person name="Hitch T.C.A."/>
            <person name="Clavel T."/>
        </authorList>
    </citation>
    <scope>NUCLEOTIDE SEQUENCE [LARGE SCALE GENOMIC DNA]</scope>
    <source>
        <strain evidence="11 12">WB03_NA08</strain>
    </source>
</reference>
<protein>
    <submittedName>
        <fullName evidence="11">Amino acid ABC transporter permease</fullName>
    </submittedName>
</protein>
<dbReference type="GO" id="GO:0006865">
    <property type="term" value="P:amino acid transport"/>
    <property type="evidence" value="ECO:0007669"/>
    <property type="project" value="UniProtKB-KW"/>
</dbReference>
<dbReference type="InterPro" id="IPR035906">
    <property type="entry name" value="MetI-like_sf"/>
</dbReference>
<dbReference type="Pfam" id="PF00528">
    <property type="entry name" value="BPD_transp_1"/>
    <property type="match status" value="1"/>
</dbReference>
<dbReference type="AlphaFoldDB" id="A0A6N7VTW7"/>
<dbReference type="GO" id="GO:0022857">
    <property type="term" value="F:transmembrane transporter activity"/>
    <property type="evidence" value="ECO:0007669"/>
    <property type="project" value="InterPro"/>
</dbReference>
<evidence type="ECO:0000256" key="3">
    <source>
        <dbReference type="ARBA" id="ARBA00022448"/>
    </source>
</evidence>
<keyword evidence="5 9" id="KW-0812">Transmembrane</keyword>
<dbReference type="InterPro" id="IPR010065">
    <property type="entry name" value="AA_ABC_transptr_permease_3TM"/>
</dbReference>
<keyword evidence="4" id="KW-1003">Cell membrane</keyword>
<keyword evidence="12" id="KW-1185">Reference proteome</keyword>
<keyword evidence="7 9" id="KW-1133">Transmembrane helix</keyword>
<dbReference type="GO" id="GO:0043190">
    <property type="term" value="C:ATP-binding cassette (ABC) transporter complex"/>
    <property type="evidence" value="ECO:0007669"/>
    <property type="project" value="InterPro"/>
</dbReference>
<evidence type="ECO:0000256" key="1">
    <source>
        <dbReference type="ARBA" id="ARBA00004651"/>
    </source>
</evidence>
<keyword evidence="3 9" id="KW-0813">Transport</keyword>
<keyword evidence="6" id="KW-0029">Amino-acid transport</keyword>
<dbReference type="PANTHER" id="PTHR30614">
    <property type="entry name" value="MEMBRANE COMPONENT OF AMINO ACID ABC TRANSPORTER"/>
    <property type="match status" value="1"/>
</dbReference>
<dbReference type="PROSITE" id="PS50928">
    <property type="entry name" value="ABC_TM1"/>
    <property type="match status" value="1"/>
</dbReference>
<evidence type="ECO:0000259" key="10">
    <source>
        <dbReference type="PROSITE" id="PS50928"/>
    </source>
</evidence>
<dbReference type="CDD" id="cd06261">
    <property type="entry name" value="TM_PBP2"/>
    <property type="match status" value="1"/>
</dbReference>